<dbReference type="EMBL" id="FUWZ01000005">
    <property type="protein sequence ID" value="SKA41058.1"/>
    <property type="molecule type" value="Genomic_DNA"/>
</dbReference>
<protein>
    <submittedName>
        <fullName evidence="2">L-ascorbate metabolism protein UlaG, beta-lactamase superfamily</fullName>
    </submittedName>
</protein>
<dbReference type="Proteomes" id="UP000190367">
    <property type="component" value="Unassembled WGS sequence"/>
</dbReference>
<organism evidence="2 3">
    <name type="scientific">Chitinophaga eiseniae</name>
    <dbReference type="NCBI Taxonomy" id="634771"/>
    <lineage>
        <taxon>Bacteria</taxon>
        <taxon>Pseudomonadati</taxon>
        <taxon>Bacteroidota</taxon>
        <taxon>Chitinophagia</taxon>
        <taxon>Chitinophagales</taxon>
        <taxon>Chitinophagaceae</taxon>
        <taxon>Chitinophaga</taxon>
    </lineage>
</organism>
<dbReference type="SUPFAM" id="SSF56281">
    <property type="entry name" value="Metallo-hydrolase/oxidoreductase"/>
    <property type="match status" value="1"/>
</dbReference>
<name>A0A1T4TL74_9BACT</name>
<dbReference type="GO" id="GO:0070290">
    <property type="term" value="F:N-acylphosphatidylethanolamine-specific phospholipase D activity"/>
    <property type="evidence" value="ECO:0007669"/>
    <property type="project" value="InterPro"/>
</dbReference>
<evidence type="ECO:0000259" key="1">
    <source>
        <dbReference type="Pfam" id="PF12706"/>
    </source>
</evidence>
<feature type="domain" description="Metallo-beta-lactamase" evidence="1">
    <location>
        <begin position="95"/>
        <end position="291"/>
    </location>
</feature>
<dbReference type="Pfam" id="PF12706">
    <property type="entry name" value="Lactamase_B_2"/>
    <property type="match status" value="1"/>
</dbReference>
<dbReference type="InterPro" id="IPR001279">
    <property type="entry name" value="Metallo-B-lactamas"/>
</dbReference>
<sequence length="347" mass="39840">MKKKYGLAPDTTRTTFFNTLSNYKNGQFQNQVLTPALVEGQNMLKVLWHFFGKHTDTTPTAPIPFVSTDIKHLSPEENVLIWFGHSSYFIQLDGRKLLIDPVFSGNASPVRGSVKAFPGSNHYQATDLPDIDLLLISHDHWDHLDYETIQQLQPKVSKVVCGLGVAQHFEYWGWDKNKLTEKNWYENFSPMEGIHITLTPARHFSGRLFNRNISLWTSYVLQTPTKKLFLGGDSGYGPQFKDIGERFGPFDLAILECGQYNERWPYIHSLPDEVVKEAGELKAANFMPVHHSKFKLAQHPWYEPLHQVTLLAEAAHIPVTTPKIGEKVDLDHLGKVWEKWWEPLSYK</sequence>
<evidence type="ECO:0000313" key="2">
    <source>
        <dbReference type="EMBL" id="SKA41058.1"/>
    </source>
</evidence>
<gene>
    <name evidence="2" type="ORF">SAMN04488128_105326</name>
</gene>
<dbReference type="PIRSF" id="PIRSF038896">
    <property type="entry name" value="NAPE-PLD"/>
    <property type="match status" value="1"/>
</dbReference>
<dbReference type="GO" id="GO:0005737">
    <property type="term" value="C:cytoplasm"/>
    <property type="evidence" value="ECO:0007669"/>
    <property type="project" value="TreeGrafter"/>
</dbReference>
<evidence type="ECO:0000313" key="3">
    <source>
        <dbReference type="Proteomes" id="UP000190367"/>
    </source>
</evidence>
<dbReference type="OrthoDB" id="9805728at2"/>
<dbReference type="GO" id="GO:0008270">
    <property type="term" value="F:zinc ion binding"/>
    <property type="evidence" value="ECO:0007669"/>
    <property type="project" value="InterPro"/>
</dbReference>
<reference evidence="3" key="1">
    <citation type="submission" date="2017-02" db="EMBL/GenBank/DDBJ databases">
        <authorList>
            <person name="Varghese N."/>
            <person name="Submissions S."/>
        </authorList>
    </citation>
    <scope>NUCLEOTIDE SEQUENCE [LARGE SCALE GENOMIC DNA]</scope>
    <source>
        <strain evidence="3">DSM 22224</strain>
    </source>
</reference>
<dbReference type="InterPro" id="IPR036866">
    <property type="entry name" value="RibonucZ/Hydroxyglut_hydro"/>
</dbReference>
<dbReference type="RefSeq" id="WP_078672129.1">
    <property type="nucleotide sequence ID" value="NZ_FUWZ01000005.1"/>
</dbReference>
<keyword evidence="3" id="KW-1185">Reference proteome</keyword>
<dbReference type="STRING" id="634771.SAMN04488128_105326"/>
<dbReference type="AlphaFoldDB" id="A0A1T4TL74"/>
<accession>A0A1T4TL74</accession>
<dbReference type="PANTHER" id="PTHR15032:SF4">
    <property type="entry name" value="N-ACYL-PHOSPHATIDYLETHANOLAMINE-HYDROLYZING PHOSPHOLIPASE D"/>
    <property type="match status" value="1"/>
</dbReference>
<dbReference type="PANTHER" id="PTHR15032">
    <property type="entry name" value="N-ACYL-PHOSPHATIDYLETHANOLAMINE-HYDROLYZING PHOSPHOLIPASE D"/>
    <property type="match status" value="1"/>
</dbReference>
<proteinExistence type="predicted"/>
<dbReference type="Gene3D" id="3.60.15.10">
    <property type="entry name" value="Ribonuclease Z/Hydroxyacylglutathione hydrolase-like"/>
    <property type="match status" value="1"/>
</dbReference>
<dbReference type="InterPro" id="IPR024884">
    <property type="entry name" value="NAPE-PLD"/>
</dbReference>